<keyword evidence="1" id="KW-1133">Transmembrane helix</keyword>
<accession>A0A7X5ZDY3</accession>
<protein>
    <submittedName>
        <fullName evidence="2">Uncharacterized protein</fullName>
    </submittedName>
</protein>
<keyword evidence="1" id="KW-0812">Transmembrane</keyword>
<evidence type="ECO:0000313" key="3">
    <source>
        <dbReference type="Proteomes" id="UP000547444"/>
    </source>
</evidence>
<name>A0A7X5ZDY3_9MYCO</name>
<feature type="transmembrane region" description="Helical" evidence="1">
    <location>
        <begin position="12"/>
        <end position="30"/>
    </location>
</feature>
<dbReference type="RefSeq" id="WP_167160239.1">
    <property type="nucleotide sequence ID" value="NZ_JAANOW010000001.1"/>
</dbReference>
<dbReference type="Proteomes" id="UP000547444">
    <property type="component" value="Unassembled WGS sequence"/>
</dbReference>
<organism evidence="2 3">
    <name type="scientific">Mycolicibacterium fluoranthenivorans</name>
    <dbReference type="NCBI Taxonomy" id="258505"/>
    <lineage>
        <taxon>Bacteria</taxon>
        <taxon>Bacillati</taxon>
        <taxon>Actinomycetota</taxon>
        <taxon>Actinomycetes</taxon>
        <taxon>Mycobacteriales</taxon>
        <taxon>Mycobacteriaceae</taxon>
        <taxon>Mycolicibacterium</taxon>
    </lineage>
</organism>
<dbReference type="EMBL" id="JAANOW010000001">
    <property type="protein sequence ID" value="NIH96535.1"/>
    <property type="molecule type" value="Genomic_DNA"/>
</dbReference>
<comment type="caution">
    <text evidence="2">The sequence shown here is derived from an EMBL/GenBank/DDBJ whole genome shotgun (WGS) entry which is preliminary data.</text>
</comment>
<keyword evidence="3" id="KW-1185">Reference proteome</keyword>
<gene>
    <name evidence="2" type="ORF">FHU31_003491</name>
</gene>
<keyword evidence="1" id="KW-0472">Membrane</keyword>
<sequence length="88" mass="9173">MTLGERRRRGKRVALGAGVLAVCAWSWLGVEHQLTLSDTTTLGHNSINNAGVSTTYTTPAPVTMTVGVTTSVTTPEDAPATPIARPAL</sequence>
<evidence type="ECO:0000313" key="2">
    <source>
        <dbReference type="EMBL" id="NIH96535.1"/>
    </source>
</evidence>
<proteinExistence type="predicted"/>
<evidence type="ECO:0000256" key="1">
    <source>
        <dbReference type="SAM" id="Phobius"/>
    </source>
</evidence>
<dbReference type="AlphaFoldDB" id="A0A7X5ZDY3"/>
<reference evidence="2 3" key="1">
    <citation type="submission" date="2020-03" db="EMBL/GenBank/DDBJ databases">
        <title>Sequencing the genomes of 1000 actinobacteria strains.</title>
        <authorList>
            <person name="Klenk H.-P."/>
        </authorList>
    </citation>
    <scope>NUCLEOTIDE SEQUENCE [LARGE SCALE GENOMIC DNA]</scope>
    <source>
        <strain evidence="2 3">DSM 44556</strain>
    </source>
</reference>